<keyword evidence="3" id="KW-0238">DNA-binding</keyword>
<dbReference type="Proteomes" id="UP001252270">
    <property type="component" value="Unassembled WGS sequence"/>
</dbReference>
<dbReference type="InterPro" id="IPR058163">
    <property type="entry name" value="LysR-type_TF_proteobact-type"/>
</dbReference>
<proteinExistence type="inferred from homology"/>
<evidence type="ECO:0000256" key="1">
    <source>
        <dbReference type="ARBA" id="ARBA00009437"/>
    </source>
</evidence>
<dbReference type="InterPro" id="IPR005119">
    <property type="entry name" value="LysR_subst-bd"/>
</dbReference>
<dbReference type="PANTHER" id="PTHR30537:SF10">
    <property type="entry name" value="TRANSCRIPTIONAL REGULATOR-RELATED"/>
    <property type="match status" value="1"/>
</dbReference>
<name>A0ABU1GJV7_9GAMM</name>
<dbReference type="InterPro" id="IPR036388">
    <property type="entry name" value="WH-like_DNA-bd_sf"/>
</dbReference>
<dbReference type="SUPFAM" id="SSF46785">
    <property type="entry name" value="Winged helix' DNA-binding domain"/>
    <property type="match status" value="1"/>
</dbReference>
<dbReference type="Gene3D" id="3.40.190.290">
    <property type="match status" value="1"/>
</dbReference>
<evidence type="ECO:0000256" key="3">
    <source>
        <dbReference type="ARBA" id="ARBA00023125"/>
    </source>
</evidence>
<keyword evidence="2" id="KW-0805">Transcription regulation</keyword>
<keyword evidence="8" id="KW-1185">Reference proteome</keyword>
<dbReference type="SUPFAM" id="SSF53850">
    <property type="entry name" value="Periplasmic binding protein-like II"/>
    <property type="match status" value="1"/>
</dbReference>
<dbReference type="EMBL" id="JARWAL010000004">
    <property type="protein sequence ID" value="MDR5892297.1"/>
    <property type="molecule type" value="Genomic_DNA"/>
</dbReference>
<feature type="domain" description="HTH lysR-type" evidence="6">
    <location>
        <begin position="1"/>
        <end position="59"/>
    </location>
</feature>
<dbReference type="Gene3D" id="1.10.10.10">
    <property type="entry name" value="Winged helix-like DNA-binding domain superfamily/Winged helix DNA-binding domain"/>
    <property type="match status" value="1"/>
</dbReference>
<gene>
    <name evidence="7" type="ORF">QC820_05665</name>
</gene>
<dbReference type="Pfam" id="PF03466">
    <property type="entry name" value="LysR_substrate"/>
    <property type="match status" value="1"/>
</dbReference>
<evidence type="ECO:0000313" key="7">
    <source>
        <dbReference type="EMBL" id="MDR5892297.1"/>
    </source>
</evidence>
<evidence type="ECO:0000256" key="2">
    <source>
        <dbReference type="ARBA" id="ARBA00023015"/>
    </source>
</evidence>
<dbReference type="InterPro" id="IPR000847">
    <property type="entry name" value="LysR_HTH_N"/>
</dbReference>
<comment type="similarity">
    <text evidence="1">Belongs to the LysR transcriptional regulatory family.</text>
</comment>
<accession>A0ABU1GJV7</accession>
<keyword evidence="4" id="KW-0804">Transcription</keyword>
<sequence>MQRWDRVEAFVEVVRLGTFAAAARQLKVSNSHVSRLVSQLEAQLGTTLLYRTTRQIRLTDAGALYYEHCHHLFDGLRDAEAAINDLQAQPRGVLKLTSATTFGERFVAPLINDFMRLNPQLEVRFHFTNRQVDIINEGYDIAIRMGTLKDSTLIARRLCERHEYVVGSPEYFARVPVPHTLSELSRHRCLVGSRDHWRFDIHGVRREVRVEGPWEGNSGPALLDAALKGLGLAQLPDYYVDPYLASGELISVLDAYRHDDTAVWAVYPRHRHRSPKVYQFIDYLVAHIEELLPVRRNFGPAHDEPSTTDAVEKSGKVP</sequence>
<organism evidence="7 8">
    <name type="scientific">Halomonas mongoliensis</name>
    <dbReference type="NCBI Taxonomy" id="321265"/>
    <lineage>
        <taxon>Bacteria</taxon>
        <taxon>Pseudomonadati</taxon>
        <taxon>Pseudomonadota</taxon>
        <taxon>Gammaproteobacteria</taxon>
        <taxon>Oceanospirillales</taxon>
        <taxon>Halomonadaceae</taxon>
        <taxon>Halomonas</taxon>
    </lineage>
</organism>
<evidence type="ECO:0000256" key="5">
    <source>
        <dbReference type="SAM" id="MobiDB-lite"/>
    </source>
</evidence>
<reference evidence="7 8" key="1">
    <citation type="submission" date="2023-04" db="EMBL/GenBank/DDBJ databases">
        <title>A long-awaited taxogenomic arrangement of the family Halomonadaceae.</title>
        <authorList>
            <person name="De La Haba R."/>
            <person name="Chuvochina M."/>
            <person name="Wittouck S."/>
            <person name="Arahal D.R."/>
            <person name="Sanchez-Porro C."/>
            <person name="Hugenholtz P."/>
            <person name="Ventosa A."/>
        </authorList>
    </citation>
    <scope>NUCLEOTIDE SEQUENCE [LARGE SCALE GENOMIC DNA]</scope>
    <source>
        <strain evidence="7 8">DSM 17332</strain>
    </source>
</reference>
<dbReference type="RefSeq" id="WP_309636099.1">
    <property type="nucleotide sequence ID" value="NZ_JARWAL010000004.1"/>
</dbReference>
<dbReference type="InterPro" id="IPR036390">
    <property type="entry name" value="WH_DNA-bd_sf"/>
</dbReference>
<dbReference type="PANTHER" id="PTHR30537">
    <property type="entry name" value="HTH-TYPE TRANSCRIPTIONAL REGULATOR"/>
    <property type="match status" value="1"/>
</dbReference>
<evidence type="ECO:0000313" key="8">
    <source>
        <dbReference type="Proteomes" id="UP001252270"/>
    </source>
</evidence>
<feature type="region of interest" description="Disordered" evidence="5">
    <location>
        <begin position="299"/>
        <end position="318"/>
    </location>
</feature>
<evidence type="ECO:0000256" key="4">
    <source>
        <dbReference type="ARBA" id="ARBA00023163"/>
    </source>
</evidence>
<comment type="caution">
    <text evidence="7">The sequence shown here is derived from an EMBL/GenBank/DDBJ whole genome shotgun (WGS) entry which is preliminary data.</text>
</comment>
<protein>
    <submittedName>
        <fullName evidence="7">LysR family transcriptional regulator</fullName>
    </submittedName>
</protein>
<feature type="compositionally biased region" description="Basic and acidic residues" evidence="5">
    <location>
        <begin position="301"/>
        <end position="318"/>
    </location>
</feature>
<dbReference type="Pfam" id="PF00126">
    <property type="entry name" value="HTH_1"/>
    <property type="match status" value="1"/>
</dbReference>
<dbReference type="PROSITE" id="PS50931">
    <property type="entry name" value="HTH_LYSR"/>
    <property type="match status" value="1"/>
</dbReference>
<evidence type="ECO:0000259" key="6">
    <source>
        <dbReference type="PROSITE" id="PS50931"/>
    </source>
</evidence>